<name>A0A1L9TUB2_9EURO</name>
<dbReference type="GeneID" id="63766418"/>
<evidence type="ECO:0000313" key="1">
    <source>
        <dbReference type="EMBL" id="OJJ63019.1"/>
    </source>
</evidence>
<organism evidence="1 2">
    <name type="scientific">Aspergillus sydowii CBS 593.65</name>
    <dbReference type="NCBI Taxonomy" id="1036612"/>
    <lineage>
        <taxon>Eukaryota</taxon>
        <taxon>Fungi</taxon>
        <taxon>Dikarya</taxon>
        <taxon>Ascomycota</taxon>
        <taxon>Pezizomycotina</taxon>
        <taxon>Eurotiomycetes</taxon>
        <taxon>Eurotiomycetidae</taxon>
        <taxon>Eurotiales</taxon>
        <taxon>Aspergillaceae</taxon>
        <taxon>Aspergillus</taxon>
        <taxon>Aspergillus subgen. Nidulantes</taxon>
    </lineage>
</organism>
<dbReference type="OrthoDB" id="4259138at2759"/>
<evidence type="ECO:0000313" key="2">
    <source>
        <dbReference type="Proteomes" id="UP000184356"/>
    </source>
</evidence>
<proteinExistence type="predicted"/>
<sequence>MGSLVVGCRRCSAVDRAAVGQLVVAAAVVVRRRSGGGPQGSHVIHIHQSHLNFFLLFLFLLRCVPALSDATIDDLFVLKKGADGQDTTKSGGCASRLPIPLGTWLSESKALADSGLKALADSTNPFAAEYDTARRYLWNHFKIDSTSDATAMAFVKGYLTRVQQFLNGSPSPGATPHLYCDDTWLTRLSRTDAAWDAEKDTITTIDPSDPNGAFAPVAIEDIAEYRQFLWKDGEDGSDALVRNANIPYWSDDLGQYIFDQDYGRGKTYCTVSKDNLGATQEQTARSTVTLCSSSFTTRYFVDGLGSKKPTKGMALGKVLPRSATFYHEVFHLVMGNADTPDITYEWPVQQEWLNNPMEIREGEDESNGQLIQRNPESYVFFSVGYWYFQQTQWSKQSNQRWSFQSGVAELVQI</sequence>
<dbReference type="RefSeq" id="XP_040706825.1">
    <property type="nucleotide sequence ID" value="XM_040850345.1"/>
</dbReference>
<keyword evidence="2" id="KW-1185">Reference proteome</keyword>
<dbReference type="AlphaFoldDB" id="A0A1L9TUB2"/>
<dbReference type="Proteomes" id="UP000184356">
    <property type="component" value="Unassembled WGS sequence"/>
</dbReference>
<accession>A0A1L9TUB2</accession>
<gene>
    <name evidence="1" type="ORF">ASPSYDRAFT_66069</name>
</gene>
<reference evidence="2" key="1">
    <citation type="journal article" date="2017" name="Genome Biol.">
        <title>Comparative genomics reveals high biological diversity and specific adaptations in the industrially and medically important fungal genus Aspergillus.</title>
        <authorList>
            <person name="de Vries R.P."/>
            <person name="Riley R."/>
            <person name="Wiebenga A."/>
            <person name="Aguilar-Osorio G."/>
            <person name="Amillis S."/>
            <person name="Uchima C.A."/>
            <person name="Anderluh G."/>
            <person name="Asadollahi M."/>
            <person name="Askin M."/>
            <person name="Barry K."/>
            <person name="Battaglia E."/>
            <person name="Bayram O."/>
            <person name="Benocci T."/>
            <person name="Braus-Stromeyer S.A."/>
            <person name="Caldana C."/>
            <person name="Canovas D."/>
            <person name="Cerqueira G.C."/>
            <person name="Chen F."/>
            <person name="Chen W."/>
            <person name="Choi C."/>
            <person name="Clum A."/>
            <person name="Dos Santos R.A."/>
            <person name="Damasio A.R."/>
            <person name="Diallinas G."/>
            <person name="Emri T."/>
            <person name="Fekete E."/>
            <person name="Flipphi M."/>
            <person name="Freyberg S."/>
            <person name="Gallo A."/>
            <person name="Gournas C."/>
            <person name="Habgood R."/>
            <person name="Hainaut M."/>
            <person name="Harispe M.L."/>
            <person name="Henrissat B."/>
            <person name="Hilden K.S."/>
            <person name="Hope R."/>
            <person name="Hossain A."/>
            <person name="Karabika E."/>
            <person name="Karaffa L."/>
            <person name="Karanyi Z."/>
            <person name="Krasevec N."/>
            <person name="Kuo A."/>
            <person name="Kusch H."/>
            <person name="LaButti K."/>
            <person name="Lagendijk E.L."/>
            <person name="Lapidus A."/>
            <person name="Levasseur A."/>
            <person name="Lindquist E."/>
            <person name="Lipzen A."/>
            <person name="Logrieco A.F."/>
            <person name="MacCabe A."/>
            <person name="Maekelae M.R."/>
            <person name="Malavazi I."/>
            <person name="Melin P."/>
            <person name="Meyer V."/>
            <person name="Mielnichuk N."/>
            <person name="Miskei M."/>
            <person name="Molnar A.P."/>
            <person name="Mule G."/>
            <person name="Ngan C.Y."/>
            <person name="Orejas M."/>
            <person name="Orosz E."/>
            <person name="Ouedraogo J.P."/>
            <person name="Overkamp K.M."/>
            <person name="Park H.-S."/>
            <person name="Perrone G."/>
            <person name="Piumi F."/>
            <person name="Punt P.J."/>
            <person name="Ram A.F."/>
            <person name="Ramon A."/>
            <person name="Rauscher S."/>
            <person name="Record E."/>
            <person name="Riano-Pachon D.M."/>
            <person name="Robert V."/>
            <person name="Roehrig J."/>
            <person name="Ruller R."/>
            <person name="Salamov A."/>
            <person name="Salih N.S."/>
            <person name="Samson R.A."/>
            <person name="Sandor E."/>
            <person name="Sanguinetti M."/>
            <person name="Schuetze T."/>
            <person name="Sepcic K."/>
            <person name="Shelest E."/>
            <person name="Sherlock G."/>
            <person name="Sophianopoulou V."/>
            <person name="Squina F.M."/>
            <person name="Sun H."/>
            <person name="Susca A."/>
            <person name="Todd R.B."/>
            <person name="Tsang A."/>
            <person name="Unkles S.E."/>
            <person name="van de Wiele N."/>
            <person name="van Rossen-Uffink D."/>
            <person name="Oliveira J.V."/>
            <person name="Vesth T.C."/>
            <person name="Visser J."/>
            <person name="Yu J.-H."/>
            <person name="Zhou M."/>
            <person name="Andersen M.R."/>
            <person name="Archer D.B."/>
            <person name="Baker S.E."/>
            <person name="Benoit I."/>
            <person name="Brakhage A.A."/>
            <person name="Braus G.H."/>
            <person name="Fischer R."/>
            <person name="Frisvad J.C."/>
            <person name="Goldman G.H."/>
            <person name="Houbraken J."/>
            <person name="Oakley B."/>
            <person name="Pocsi I."/>
            <person name="Scazzocchio C."/>
            <person name="Seiboth B."/>
            <person name="vanKuyk P.A."/>
            <person name="Wortman J."/>
            <person name="Dyer P.S."/>
            <person name="Grigoriev I.V."/>
        </authorList>
    </citation>
    <scope>NUCLEOTIDE SEQUENCE [LARGE SCALE GENOMIC DNA]</scope>
    <source>
        <strain evidence="2">CBS 593.65</strain>
    </source>
</reference>
<dbReference type="EMBL" id="KV878583">
    <property type="protein sequence ID" value="OJJ63019.1"/>
    <property type="molecule type" value="Genomic_DNA"/>
</dbReference>
<protein>
    <submittedName>
        <fullName evidence="1">Uncharacterized protein</fullName>
    </submittedName>
</protein>
<dbReference type="VEuPathDB" id="FungiDB:ASPSYDRAFT_66069"/>